<evidence type="ECO:0000256" key="1">
    <source>
        <dbReference type="ARBA" id="ARBA00009437"/>
    </source>
</evidence>
<dbReference type="InterPro" id="IPR036390">
    <property type="entry name" value="WH_DNA-bd_sf"/>
</dbReference>
<dbReference type="PROSITE" id="PS50931">
    <property type="entry name" value="HTH_LYSR"/>
    <property type="match status" value="1"/>
</dbReference>
<dbReference type="InterPro" id="IPR005119">
    <property type="entry name" value="LysR_subst-bd"/>
</dbReference>
<evidence type="ECO:0000313" key="6">
    <source>
        <dbReference type="EMBL" id="SQD80300.1"/>
    </source>
</evidence>
<dbReference type="OrthoDB" id="6787458at2"/>
<proteinExistence type="inferred from homology"/>
<dbReference type="Pfam" id="PF00126">
    <property type="entry name" value="HTH_1"/>
    <property type="match status" value="1"/>
</dbReference>
<sequence>MRHLKAFHVFHVAAALESYSKAADKLCITHGAVSKQIKTLEAHLAVSLFYRDGRNVKLTPAGKLLSGYTEQAFNALEAGVQHVTQVTHKHLEVSCEPTLTMRWLMPRLSYFYQDNIDADVRLSTAGGPVILGSNGLSLAIRRDDFPLLHDYQQTPLVEEWVGPVFSPEYWQQVQNDAGKIKLLHSQTRPQAWDNWLQGNAVSCLKVQRLKVQSEQTFAHFYFCLQAVVDNLGAAIGSYPLVMDDLERGNLVAPFGFKRSGYNYILLSQDDVLLKQGNTLLAKDSESDTLQRNFINWLQLNLAMCVPSQ</sequence>
<evidence type="ECO:0000256" key="3">
    <source>
        <dbReference type="ARBA" id="ARBA00023125"/>
    </source>
</evidence>
<dbReference type="Pfam" id="PF03466">
    <property type="entry name" value="LysR_substrate"/>
    <property type="match status" value="1"/>
</dbReference>
<dbReference type="PANTHER" id="PTHR30537:SF74">
    <property type="entry name" value="HTH-TYPE TRANSCRIPTIONAL REGULATOR TRPI"/>
    <property type="match status" value="1"/>
</dbReference>
<protein>
    <submittedName>
        <fullName evidence="6">Putative transcriptional regulator LysR</fullName>
    </submittedName>
</protein>
<dbReference type="PANTHER" id="PTHR30537">
    <property type="entry name" value="HTH-TYPE TRANSCRIPTIONAL REGULATOR"/>
    <property type="match status" value="1"/>
</dbReference>
<accession>A0A330LTV5</accession>
<evidence type="ECO:0000256" key="4">
    <source>
        <dbReference type="ARBA" id="ARBA00023163"/>
    </source>
</evidence>
<dbReference type="Gene3D" id="1.10.10.10">
    <property type="entry name" value="Winged helix-like DNA-binding domain superfamily/Winged helix DNA-binding domain"/>
    <property type="match status" value="1"/>
</dbReference>
<dbReference type="InterPro" id="IPR000847">
    <property type="entry name" value="LysR_HTH_N"/>
</dbReference>
<dbReference type="RefSeq" id="WP_112717549.1">
    <property type="nucleotide sequence ID" value="NZ_LS483250.1"/>
</dbReference>
<dbReference type="GO" id="GO:0006351">
    <property type="term" value="P:DNA-templated transcription"/>
    <property type="evidence" value="ECO:0007669"/>
    <property type="project" value="TreeGrafter"/>
</dbReference>
<evidence type="ECO:0000313" key="7">
    <source>
        <dbReference type="Proteomes" id="UP000250163"/>
    </source>
</evidence>
<dbReference type="GO" id="GO:0003700">
    <property type="term" value="F:DNA-binding transcription factor activity"/>
    <property type="evidence" value="ECO:0007669"/>
    <property type="project" value="InterPro"/>
</dbReference>
<reference evidence="7" key="1">
    <citation type="submission" date="2018-05" db="EMBL/GenBank/DDBJ databases">
        <authorList>
            <person name="Cea G.-C."/>
            <person name="William W."/>
        </authorList>
    </citation>
    <scope>NUCLEOTIDE SEQUENCE [LARGE SCALE GENOMIC DNA]</scope>
    <source>
        <strain evidence="7">DB21MT 5</strain>
    </source>
</reference>
<keyword evidence="7" id="KW-1185">Reference proteome</keyword>
<dbReference type="GO" id="GO:0043565">
    <property type="term" value="F:sequence-specific DNA binding"/>
    <property type="evidence" value="ECO:0007669"/>
    <property type="project" value="TreeGrafter"/>
</dbReference>
<dbReference type="KEGG" id="mya:MORIYA_3848"/>
<keyword evidence="4" id="KW-0804">Transcription</keyword>
<dbReference type="AlphaFoldDB" id="A0A330LTV5"/>
<dbReference type="Proteomes" id="UP000250163">
    <property type="component" value="Chromosome MORIYA"/>
</dbReference>
<dbReference type="EMBL" id="LS483250">
    <property type="protein sequence ID" value="SQD80300.1"/>
    <property type="molecule type" value="Genomic_DNA"/>
</dbReference>
<dbReference type="PRINTS" id="PR00039">
    <property type="entry name" value="HTHLYSR"/>
</dbReference>
<evidence type="ECO:0000256" key="2">
    <source>
        <dbReference type="ARBA" id="ARBA00023015"/>
    </source>
</evidence>
<dbReference type="InterPro" id="IPR036388">
    <property type="entry name" value="WH-like_DNA-bd_sf"/>
</dbReference>
<keyword evidence="2" id="KW-0805">Transcription regulation</keyword>
<keyword evidence="3" id="KW-0238">DNA-binding</keyword>
<organism evidence="6 7">
    <name type="scientific">Moritella yayanosii</name>
    <dbReference type="NCBI Taxonomy" id="69539"/>
    <lineage>
        <taxon>Bacteria</taxon>
        <taxon>Pseudomonadati</taxon>
        <taxon>Pseudomonadota</taxon>
        <taxon>Gammaproteobacteria</taxon>
        <taxon>Alteromonadales</taxon>
        <taxon>Moritellaceae</taxon>
        <taxon>Moritella</taxon>
    </lineage>
</organism>
<name>A0A330LTV5_9GAMM</name>
<gene>
    <name evidence="6" type="ORF">MORIYA_3848</name>
</gene>
<dbReference type="InterPro" id="IPR058163">
    <property type="entry name" value="LysR-type_TF_proteobact-type"/>
</dbReference>
<dbReference type="Gene3D" id="3.40.190.10">
    <property type="entry name" value="Periplasmic binding protein-like II"/>
    <property type="match status" value="2"/>
</dbReference>
<comment type="similarity">
    <text evidence="1">Belongs to the LysR transcriptional regulatory family.</text>
</comment>
<dbReference type="SUPFAM" id="SSF46785">
    <property type="entry name" value="Winged helix' DNA-binding domain"/>
    <property type="match status" value="1"/>
</dbReference>
<feature type="domain" description="HTH lysR-type" evidence="5">
    <location>
        <begin position="1"/>
        <end position="59"/>
    </location>
</feature>
<evidence type="ECO:0000259" key="5">
    <source>
        <dbReference type="PROSITE" id="PS50931"/>
    </source>
</evidence>
<dbReference type="SUPFAM" id="SSF53850">
    <property type="entry name" value="Periplasmic binding protein-like II"/>
    <property type="match status" value="1"/>
</dbReference>